<proteinExistence type="predicted"/>
<keyword evidence="3" id="KW-1185">Reference proteome</keyword>
<keyword evidence="2" id="KW-0255">Endonuclease</keyword>
<dbReference type="SMART" id="SM00507">
    <property type="entry name" value="HNHc"/>
    <property type="match status" value="1"/>
</dbReference>
<organism evidence="2 3">
    <name type="scientific">Dehalococcoides mccartyi (strain ATCC BAA-2266 / KCTC 15142 / 195)</name>
    <name type="common">Dehalococcoides ethenogenes (strain 195)</name>
    <dbReference type="NCBI Taxonomy" id="243164"/>
    <lineage>
        <taxon>Bacteria</taxon>
        <taxon>Bacillati</taxon>
        <taxon>Chloroflexota</taxon>
        <taxon>Dehalococcoidia</taxon>
        <taxon>Dehalococcoidales</taxon>
        <taxon>Dehalococcoidaceae</taxon>
        <taxon>Dehalococcoides</taxon>
    </lineage>
</organism>
<dbReference type="InterPro" id="IPR003615">
    <property type="entry name" value="HNH_nuc"/>
</dbReference>
<dbReference type="AlphaFoldDB" id="Q3Z718"/>
<dbReference type="InterPro" id="IPR036987">
    <property type="entry name" value="SRA-YDG_sf"/>
</dbReference>
<gene>
    <name evidence="2" type="ordered locus">DET1269</name>
</gene>
<dbReference type="KEGG" id="det:DET1269"/>
<dbReference type="Pfam" id="PF01844">
    <property type="entry name" value="HNH"/>
    <property type="match status" value="1"/>
</dbReference>
<dbReference type="STRING" id="243164.DET1269"/>
<dbReference type="PANTHER" id="PTHR33877:SF1">
    <property type="entry name" value="TYPE IV METHYL-DIRECTED RESTRICTION ENZYME ECOKMCRA"/>
    <property type="match status" value="1"/>
</dbReference>
<dbReference type="RefSeq" id="WP_010936958.1">
    <property type="nucleotide sequence ID" value="NC_002936.3"/>
</dbReference>
<dbReference type="GeneID" id="3229413"/>
<keyword evidence="2" id="KW-0540">Nuclease</keyword>
<dbReference type="Gene3D" id="1.10.30.50">
    <property type="match status" value="1"/>
</dbReference>
<evidence type="ECO:0000313" key="2">
    <source>
        <dbReference type="EMBL" id="AAW39453.1"/>
    </source>
</evidence>
<keyword evidence="2" id="KW-0378">Hydrolase</keyword>
<dbReference type="Gene3D" id="2.30.280.10">
    <property type="entry name" value="SRA-YDG"/>
    <property type="match status" value="1"/>
</dbReference>
<name>Q3Z718_DEHM1</name>
<evidence type="ECO:0000313" key="3">
    <source>
        <dbReference type="Proteomes" id="UP000008289"/>
    </source>
</evidence>
<protein>
    <submittedName>
        <fullName evidence="2">HNH endonuclease domain protein</fullName>
    </submittedName>
</protein>
<feature type="domain" description="HNH nuclease" evidence="1">
    <location>
        <begin position="174"/>
        <end position="225"/>
    </location>
</feature>
<dbReference type="InterPro" id="IPR052892">
    <property type="entry name" value="NA-targeting_endonuclease"/>
</dbReference>
<sequence length="232" mass="26125">MTDEIKPGQVISYLDMCQAESVNLQKGMNFKLRNGHNIILMSVRNGAPYADRFENDGTILIYEGHDVNKTPELVNPKNIDQPMYTPGHKLTANGLFYEAAQKAKQTKIFPKVRVYEKIKPGIWVYNGVFNLIDAWQEPSDNRKVFKFKLELTSEITNEIATPTLDADIRAIPSDIKRIVWARDQGKCVKCGNNSNLHFDHVIPYSKGGSSLIAENIQLLCASCNLSKHASIE</sequence>
<accession>Q3Z718</accession>
<dbReference type="InterPro" id="IPR002711">
    <property type="entry name" value="HNH"/>
</dbReference>
<dbReference type="GO" id="GO:0008270">
    <property type="term" value="F:zinc ion binding"/>
    <property type="evidence" value="ECO:0007669"/>
    <property type="project" value="InterPro"/>
</dbReference>
<dbReference type="EMBL" id="CP000027">
    <property type="protein sequence ID" value="AAW39453.1"/>
    <property type="molecule type" value="Genomic_DNA"/>
</dbReference>
<dbReference type="PANTHER" id="PTHR33877">
    <property type="entry name" value="SLL1193 PROTEIN"/>
    <property type="match status" value="1"/>
</dbReference>
<reference evidence="2 3" key="1">
    <citation type="journal article" date="2005" name="Science">
        <title>Genome sequence of the PCE-dechlorinating bacterium Dehalococcoides ethenogenes.</title>
        <authorList>
            <person name="Seshadri R."/>
            <person name="Adrian L."/>
            <person name="Fouts D.E."/>
            <person name="Eisen J.A."/>
            <person name="Phillippy A.M."/>
            <person name="Methe B.A."/>
            <person name="Ward N.L."/>
            <person name="Nelson W.C."/>
            <person name="Deboy R.T."/>
            <person name="Khouri H.M."/>
            <person name="Kolonay J.F."/>
            <person name="Dodson R.J."/>
            <person name="Daugherty S.C."/>
            <person name="Brinkac L.M."/>
            <person name="Sullivan S.A."/>
            <person name="Madupu R."/>
            <person name="Nelson K.E."/>
            <person name="Kang K.H."/>
            <person name="Impraim M."/>
            <person name="Tran K."/>
            <person name="Robinson J.M."/>
            <person name="Forberger H.A."/>
            <person name="Fraser C.M."/>
            <person name="Zinder S.H."/>
            <person name="Heidelberg J.F."/>
        </authorList>
    </citation>
    <scope>NUCLEOTIDE SEQUENCE [LARGE SCALE GENOMIC DNA]</scope>
    <source>
        <strain evidence="3">ATCC BAA-2266 / KCTC 15142 / 195</strain>
    </source>
</reference>
<dbReference type="PATRIC" id="fig|243164.10.peg.1198"/>
<dbReference type="InParanoid" id="Q3Z718"/>
<dbReference type="GO" id="GO:0003676">
    <property type="term" value="F:nucleic acid binding"/>
    <property type="evidence" value="ECO:0007669"/>
    <property type="project" value="InterPro"/>
</dbReference>
<dbReference type="HOGENOM" id="CLU_104510_0_0_0"/>
<dbReference type="CDD" id="cd00085">
    <property type="entry name" value="HNHc"/>
    <property type="match status" value="1"/>
</dbReference>
<dbReference type="Proteomes" id="UP000008289">
    <property type="component" value="Chromosome"/>
</dbReference>
<evidence type="ECO:0000259" key="1">
    <source>
        <dbReference type="SMART" id="SM00507"/>
    </source>
</evidence>
<dbReference type="eggNOG" id="COG1403">
    <property type="taxonomic scope" value="Bacteria"/>
</dbReference>
<dbReference type="GO" id="GO:0004519">
    <property type="term" value="F:endonuclease activity"/>
    <property type="evidence" value="ECO:0007669"/>
    <property type="project" value="UniProtKB-KW"/>
</dbReference>